<organism evidence="1 2">
    <name type="scientific">Cronartium quercuum f. sp. fusiforme G11</name>
    <dbReference type="NCBI Taxonomy" id="708437"/>
    <lineage>
        <taxon>Eukaryota</taxon>
        <taxon>Fungi</taxon>
        <taxon>Dikarya</taxon>
        <taxon>Basidiomycota</taxon>
        <taxon>Pucciniomycotina</taxon>
        <taxon>Pucciniomycetes</taxon>
        <taxon>Pucciniales</taxon>
        <taxon>Coleosporiaceae</taxon>
        <taxon>Cronartium</taxon>
    </lineage>
</organism>
<dbReference type="Proteomes" id="UP000886653">
    <property type="component" value="Unassembled WGS sequence"/>
</dbReference>
<dbReference type="EMBL" id="MU167239">
    <property type="protein sequence ID" value="KAG0148246.1"/>
    <property type="molecule type" value="Genomic_DNA"/>
</dbReference>
<gene>
    <name evidence="1" type="ORF">CROQUDRAFT_41741</name>
</gene>
<evidence type="ECO:0000313" key="1">
    <source>
        <dbReference type="EMBL" id="KAG0148246.1"/>
    </source>
</evidence>
<feature type="non-terminal residue" evidence="1">
    <location>
        <position position="1"/>
    </location>
</feature>
<sequence>VKQHLQSEVCVRTISHWHQLYELTLAVVWNVSEYEKCRWISWLTFDLIQANLTLYLNELWELMYKNTGIYISLSTISDNLIRHLNLTQIKVQKVLTDNRRLS</sequence>
<reference evidence="1" key="1">
    <citation type="submission" date="2013-11" db="EMBL/GenBank/DDBJ databases">
        <title>Genome sequence of the fusiform rust pathogen reveals effectors for host alternation and coevolution with pine.</title>
        <authorList>
            <consortium name="DOE Joint Genome Institute"/>
            <person name="Smith K."/>
            <person name="Pendleton A."/>
            <person name="Kubisiak T."/>
            <person name="Anderson C."/>
            <person name="Salamov A."/>
            <person name="Aerts A."/>
            <person name="Riley R."/>
            <person name="Clum A."/>
            <person name="Lindquist E."/>
            <person name="Ence D."/>
            <person name="Campbell M."/>
            <person name="Kronenberg Z."/>
            <person name="Feau N."/>
            <person name="Dhillon B."/>
            <person name="Hamelin R."/>
            <person name="Burleigh J."/>
            <person name="Smith J."/>
            <person name="Yandell M."/>
            <person name="Nelson C."/>
            <person name="Grigoriev I."/>
            <person name="Davis J."/>
        </authorList>
    </citation>
    <scope>NUCLEOTIDE SEQUENCE</scope>
    <source>
        <strain evidence="1">G11</strain>
    </source>
</reference>
<evidence type="ECO:0000313" key="2">
    <source>
        <dbReference type="Proteomes" id="UP000886653"/>
    </source>
</evidence>
<comment type="caution">
    <text evidence="1">The sequence shown here is derived from an EMBL/GenBank/DDBJ whole genome shotgun (WGS) entry which is preliminary data.</text>
</comment>
<name>A0A9P6NRG5_9BASI</name>
<dbReference type="OrthoDB" id="3264182at2759"/>
<dbReference type="AlphaFoldDB" id="A0A9P6NRG5"/>
<keyword evidence="2" id="KW-1185">Reference proteome</keyword>
<proteinExistence type="predicted"/>
<accession>A0A9P6NRG5</accession>
<protein>
    <submittedName>
        <fullName evidence="1">Uncharacterized protein</fullName>
    </submittedName>
</protein>